<gene>
    <name evidence="12" type="ORF">OT_ostta16g00990</name>
</gene>
<evidence type="ECO:0000313" key="13">
    <source>
        <dbReference type="Proteomes" id="UP000009170"/>
    </source>
</evidence>
<dbReference type="InterPro" id="IPR007064">
    <property type="entry name" value="Nmd3_N"/>
</dbReference>
<comment type="caution">
    <text evidence="12">The sequence shown here is derived from an EMBL/GenBank/DDBJ whole genome shotgun (WGS) entry which is preliminary data.</text>
</comment>
<proteinExistence type="inferred from homology"/>
<accession>A0A096P8U4</accession>
<dbReference type="GO" id="GO:0005634">
    <property type="term" value="C:nucleus"/>
    <property type="evidence" value="ECO:0007669"/>
    <property type="project" value="UniProtKB-SubCell"/>
</dbReference>
<dbReference type="PANTHER" id="PTHR12746:SF2">
    <property type="entry name" value="60S RIBOSOMAL EXPORT PROTEIN NMD3"/>
    <property type="match status" value="1"/>
</dbReference>
<evidence type="ECO:0000259" key="11">
    <source>
        <dbReference type="Pfam" id="PF21193"/>
    </source>
</evidence>
<feature type="domain" description="60S ribosomal export protein NMD3 OB-fold" evidence="10">
    <location>
        <begin position="318"/>
        <end position="407"/>
    </location>
</feature>
<keyword evidence="5 7" id="KW-0653">Protein transport</keyword>
<evidence type="ECO:0000256" key="8">
    <source>
        <dbReference type="SAM" id="MobiDB-lite"/>
    </source>
</evidence>
<keyword evidence="4 7" id="KW-0963">Cytoplasm</keyword>
<dbReference type="OrthoDB" id="203821at2759"/>
<dbReference type="InParanoid" id="A0A096P8U4"/>
<feature type="domain" description="60S ribosomal export protein NMD3 SH3" evidence="11">
    <location>
        <begin position="254"/>
        <end position="295"/>
    </location>
</feature>
<evidence type="ECO:0000256" key="5">
    <source>
        <dbReference type="ARBA" id="ARBA00022927"/>
    </source>
</evidence>
<dbReference type="InterPro" id="IPR039768">
    <property type="entry name" value="Nmd3"/>
</dbReference>
<dbReference type="GeneID" id="9830922"/>
<evidence type="ECO:0000256" key="3">
    <source>
        <dbReference type="ARBA" id="ARBA00022448"/>
    </source>
</evidence>
<dbReference type="GO" id="GO:0005737">
    <property type="term" value="C:cytoplasm"/>
    <property type="evidence" value="ECO:0007669"/>
    <property type="project" value="UniProtKB-SubCell"/>
</dbReference>
<evidence type="ECO:0000256" key="6">
    <source>
        <dbReference type="ARBA" id="ARBA00023242"/>
    </source>
</evidence>
<dbReference type="STRING" id="70448.A0A096P8U4"/>
<evidence type="ECO:0000259" key="9">
    <source>
        <dbReference type="Pfam" id="PF04981"/>
    </source>
</evidence>
<organism evidence="12 13">
    <name type="scientific">Ostreococcus tauri</name>
    <name type="common">Marine green alga</name>
    <dbReference type="NCBI Taxonomy" id="70448"/>
    <lineage>
        <taxon>Eukaryota</taxon>
        <taxon>Viridiplantae</taxon>
        <taxon>Chlorophyta</taxon>
        <taxon>Mamiellophyceae</taxon>
        <taxon>Mamiellales</taxon>
        <taxon>Bathycoccaceae</taxon>
        <taxon>Ostreococcus</taxon>
    </lineage>
</organism>
<dbReference type="GO" id="GO:0015031">
    <property type="term" value="P:protein transport"/>
    <property type="evidence" value="ECO:0007669"/>
    <property type="project" value="UniProtKB-KW"/>
</dbReference>
<dbReference type="InterPro" id="IPR048898">
    <property type="entry name" value="OB_NMD3"/>
</dbReference>
<feature type="region of interest" description="Disordered" evidence="8">
    <location>
        <begin position="427"/>
        <end position="447"/>
    </location>
</feature>
<keyword evidence="13" id="KW-1185">Reference proteome</keyword>
<keyword evidence="6 7" id="KW-0539">Nucleus</keyword>
<evidence type="ECO:0000259" key="10">
    <source>
        <dbReference type="Pfam" id="PF21192"/>
    </source>
</evidence>
<dbReference type="AlphaFoldDB" id="A0A096P8U4"/>
<sequence>MFGADRGFVDAGAAVDARTVLCCLCGVGMRPNPSGMCVECVRTQVDITEGISKQCVVTYCSQCERYLQPPKHWIRADLESKELLTFCIKRIKGLQKVKLVDAGFVWTEPHSKRLKTKLTIQKEIMGGAILQQTFVTEFIVEWRMCDACARTAANSDQWNACVQVRQKVEHKRTFLFLEQMILKHGMERDAIGIKSQPDGLDFYYAHRSHGLRFVDFLGNVVATRSRDDKQLVSHDANCNTYNYRFTFMVEIVPVCKEDVVVLPLKLSKEFGLVGPVMLCTRVSNTLQFTDPVTMRPIWLDSEKYWRYPFRPIASAKQMIEYVVLDVEVDHSTRQGKLVMAEVEIARSSDFGVNDTTFRVRTHLGNILQAGDTAMGYDLASLQIVDPELEKYSGKHRAFVPEVILVKKSYAESRRRKRERGVSRPWRLQRMQVEEADDAPKNRGEDRMAQDEEQFFQELEEDEELRAQVRIFKDEQAINANTYIAGADDDDDDAPEVPIEELLDELTLARRGDGDEEEEDLDSMQE</sequence>
<evidence type="ECO:0000256" key="1">
    <source>
        <dbReference type="ARBA" id="ARBA00009794"/>
    </source>
</evidence>
<dbReference type="InterPro" id="IPR048899">
    <property type="entry name" value="NMD_SH3"/>
</dbReference>
<feature type="domain" description="Nmd3 N-terminal" evidence="9">
    <location>
        <begin position="22"/>
        <end position="251"/>
    </location>
</feature>
<evidence type="ECO:0000313" key="12">
    <source>
        <dbReference type="EMBL" id="CEG00315.1"/>
    </source>
</evidence>
<comment type="function">
    <text evidence="7">Acts as an adapter for the XPO1/CRM1-mediated export of the 60S ribosomal subunit.</text>
</comment>
<dbReference type="Pfam" id="PF21192">
    <property type="entry name" value="OB_NMD3"/>
    <property type="match status" value="1"/>
</dbReference>
<dbReference type="Pfam" id="PF21193">
    <property type="entry name" value="NMD_SH3"/>
    <property type="match status" value="1"/>
</dbReference>
<dbReference type="PANTHER" id="PTHR12746">
    <property type="entry name" value="NONSENSE-MEDIATED MRNA DECAY PROTEIN 3"/>
    <property type="match status" value="1"/>
</dbReference>
<keyword evidence="3 7" id="KW-0813">Transport</keyword>
<protein>
    <recommendedName>
        <fullName evidence="2 7">60S ribosomal export protein NMD3</fullName>
    </recommendedName>
</protein>
<dbReference type="GO" id="GO:0043023">
    <property type="term" value="F:ribosomal large subunit binding"/>
    <property type="evidence" value="ECO:0007669"/>
    <property type="project" value="InterPro"/>
</dbReference>
<feature type="compositionally biased region" description="Basic and acidic residues" evidence="8">
    <location>
        <begin position="437"/>
        <end position="447"/>
    </location>
</feature>
<evidence type="ECO:0000256" key="7">
    <source>
        <dbReference type="RuleBase" id="RU364108"/>
    </source>
</evidence>
<reference evidence="13" key="1">
    <citation type="journal article" date="2006" name="Proc. Natl. Acad. Sci. U.S.A.">
        <title>Genome analysis of the smallest free-living eukaryote Ostreococcus tauri unveils many unique features.</title>
        <authorList>
            <person name="Derelle E."/>
            <person name="Ferraz C."/>
            <person name="Rombauts S."/>
            <person name="Rouze P."/>
            <person name="Worden A.Z."/>
            <person name="Robbens S."/>
            <person name="Partensky F."/>
            <person name="Degroeve S."/>
            <person name="Echeynie S."/>
            <person name="Cooke R."/>
            <person name="Saeys Y."/>
            <person name="Wuyts J."/>
            <person name="Jabbari K."/>
            <person name="Bowler C."/>
            <person name="Panaud O."/>
            <person name="Piegu B."/>
            <person name="Ball S.G."/>
            <person name="Ral J.-P."/>
            <person name="Bouget F.-Y."/>
            <person name="Piganeau G."/>
            <person name="De Baets B."/>
            <person name="Picard A."/>
            <person name="Delseny M."/>
            <person name="Demaille J."/>
            <person name="Van de Peer Y."/>
            <person name="Moreau H."/>
        </authorList>
    </citation>
    <scope>NUCLEOTIDE SEQUENCE [LARGE SCALE GENOMIC DNA]</scope>
    <source>
        <strain evidence="13">OTTH 0595 / CCAP 157/2 / RCC745</strain>
    </source>
</reference>
<comment type="subcellular location">
    <subcellularLocation>
        <location evidence="7">Cytoplasm</location>
    </subcellularLocation>
    <subcellularLocation>
        <location evidence="7">Nucleus</location>
    </subcellularLocation>
</comment>
<dbReference type="GO" id="GO:0000055">
    <property type="term" value="P:ribosomal large subunit export from nucleus"/>
    <property type="evidence" value="ECO:0007669"/>
    <property type="project" value="TreeGrafter"/>
</dbReference>
<dbReference type="FunCoup" id="A0A096P8U4">
    <property type="interactions" value="1951"/>
</dbReference>
<evidence type="ECO:0000256" key="2">
    <source>
        <dbReference type="ARBA" id="ARBA00017035"/>
    </source>
</evidence>
<dbReference type="KEGG" id="ota:OT_ostta16g00990"/>
<evidence type="ECO:0000256" key="4">
    <source>
        <dbReference type="ARBA" id="ARBA00022490"/>
    </source>
</evidence>
<reference evidence="12 13" key="2">
    <citation type="journal article" date="2014" name="BMC Genomics">
        <title>An improved genome of the model marine alga Ostreococcus tauri unfolds by assessing Illumina de novo assemblies.</title>
        <authorList>
            <person name="Blanc-Mathieu R."/>
            <person name="Verhelst B."/>
            <person name="Derelle E."/>
            <person name="Rombauts S."/>
            <person name="Bouget F.Y."/>
            <person name="Carre I."/>
            <person name="Chateau A."/>
            <person name="Eyre-Walker A."/>
            <person name="Grimsley N."/>
            <person name="Moreau H."/>
            <person name="Piegu B."/>
            <person name="Rivals E."/>
            <person name="Schackwitz W."/>
            <person name="Van de Peer Y."/>
            <person name="Piganeau G."/>
        </authorList>
    </citation>
    <scope>NUCLEOTIDE SEQUENCE [LARGE SCALE GENOMIC DNA]</scope>
    <source>
        <strain evidence="13">OTTH 0595 / CCAP 157/2 / RCC745</strain>
    </source>
</reference>
<dbReference type="RefSeq" id="XP_022840314.1">
    <property type="nucleotide sequence ID" value="XM_022985402.1"/>
</dbReference>
<name>A0A096P8U4_OSTTA</name>
<dbReference type="Proteomes" id="UP000009170">
    <property type="component" value="Unassembled WGS sequence"/>
</dbReference>
<dbReference type="Pfam" id="PF04981">
    <property type="entry name" value="NMD3"/>
    <property type="match status" value="1"/>
</dbReference>
<dbReference type="EMBL" id="CAID01000016">
    <property type="protein sequence ID" value="CEG00315.1"/>
    <property type="molecule type" value="Genomic_DNA"/>
</dbReference>
<comment type="similarity">
    <text evidence="1 7">Belongs to the NMD3 family.</text>
</comment>